<evidence type="ECO:0000256" key="1">
    <source>
        <dbReference type="SAM" id="MobiDB-lite"/>
    </source>
</evidence>
<dbReference type="AlphaFoldDB" id="A0AAV7SCQ4"/>
<organism evidence="2 3">
    <name type="scientific">Pleurodeles waltl</name>
    <name type="common">Iberian ribbed newt</name>
    <dbReference type="NCBI Taxonomy" id="8319"/>
    <lineage>
        <taxon>Eukaryota</taxon>
        <taxon>Metazoa</taxon>
        <taxon>Chordata</taxon>
        <taxon>Craniata</taxon>
        <taxon>Vertebrata</taxon>
        <taxon>Euteleostomi</taxon>
        <taxon>Amphibia</taxon>
        <taxon>Batrachia</taxon>
        <taxon>Caudata</taxon>
        <taxon>Salamandroidea</taxon>
        <taxon>Salamandridae</taxon>
        <taxon>Pleurodelinae</taxon>
        <taxon>Pleurodeles</taxon>
    </lineage>
</organism>
<comment type="caution">
    <text evidence="2">The sequence shown here is derived from an EMBL/GenBank/DDBJ whole genome shotgun (WGS) entry which is preliminary data.</text>
</comment>
<sequence>MNEEKIGEACREGDVGEAYGGDDVAEESIENDGSTKTQVAEPDILFASDDNITKRRFGKAISKLKKFDDYMCVQFHDTFC</sequence>
<name>A0AAV7SCQ4_PLEWA</name>
<reference evidence="2" key="1">
    <citation type="journal article" date="2022" name="bioRxiv">
        <title>Sequencing and chromosome-scale assembly of the giantPleurodeles waltlgenome.</title>
        <authorList>
            <person name="Brown T."/>
            <person name="Elewa A."/>
            <person name="Iarovenko S."/>
            <person name="Subramanian E."/>
            <person name="Araus A.J."/>
            <person name="Petzold A."/>
            <person name="Susuki M."/>
            <person name="Suzuki K.-i.T."/>
            <person name="Hayashi T."/>
            <person name="Toyoda A."/>
            <person name="Oliveira C."/>
            <person name="Osipova E."/>
            <person name="Leigh N.D."/>
            <person name="Simon A."/>
            <person name="Yun M.H."/>
        </authorList>
    </citation>
    <scope>NUCLEOTIDE SEQUENCE</scope>
    <source>
        <strain evidence="2">20211129_DDA</strain>
        <tissue evidence="2">Liver</tissue>
    </source>
</reference>
<dbReference type="EMBL" id="JANPWB010000008">
    <property type="protein sequence ID" value="KAJ1162719.1"/>
    <property type="molecule type" value="Genomic_DNA"/>
</dbReference>
<gene>
    <name evidence="2" type="ORF">NDU88_003186</name>
</gene>
<accession>A0AAV7SCQ4</accession>
<feature type="region of interest" description="Disordered" evidence="1">
    <location>
        <begin position="1"/>
        <end position="20"/>
    </location>
</feature>
<keyword evidence="3" id="KW-1185">Reference proteome</keyword>
<evidence type="ECO:0000313" key="3">
    <source>
        <dbReference type="Proteomes" id="UP001066276"/>
    </source>
</evidence>
<proteinExistence type="predicted"/>
<evidence type="ECO:0000313" key="2">
    <source>
        <dbReference type="EMBL" id="KAJ1162719.1"/>
    </source>
</evidence>
<feature type="compositionally biased region" description="Basic and acidic residues" evidence="1">
    <location>
        <begin position="1"/>
        <end position="14"/>
    </location>
</feature>
<protein>
    <submittedName>
        <fullName evidence="2">Uncharacterized protein</fullName>
    </submittedName>
</protein>
<dbReference type="Proteomes" id="UP001066276">
    <property type="component" value="Chromosome 4_2"/>
</dbReference>